<evidence type="ECO:0000313" key="2">
    <source>
        <dbReference type="Proteomes" id="UP000291084"/>
    </source>
</evidence>
<keyword evidence="2" id="KW-1185">Reference proteome</keyword>
<accession>A0A0S3SJQ6</accession>
<organism evidence="1 2">
    <name type="scientific">Vigna angularis var. angularis</name>
    <dbReference type="NCBI Taxonomy" id="157739"/>
    <lineage>
        <taxon>Eukaryota</taxon>
        <taxon>Viridiplantae</taxon>
        <taxon>Streptophyta</taxon>
        <taxon>Embryophyta</taxon>
        <taxon>Tracheophyta</taxon>
        <taxon>Spermatophyta</taxon>
        <taxon>Magnoliopsida</taxon>
        <taxon>eudicotyledons</taxon>
        <taxon>Gunneridae</taxon>
        <taxon>Pentapetalae</taxon>
        <taxon>rosids</taxon>
        <taxon>fabids</taxon>
        <taxon>Fabales</taxon>
        <taxon>Fabaceae</taxon>
        <taxon>Papilionoideae</taxon>
        <taxon>50 kb inversion clade</taxon>
        <taxon>NPAAA clade</taxon>
        <taxon>indigoferoid/millettioid clade</taxon>
        <taxon>Phaseoleae</taxon>
        <taxon>Vigna</taxon>
    </lineage>
</organism>
<dbReference type="AlphaFoldDB" id="A0A0S3SJQ6"/>
<proteinExistence type="predicted"/>
<dbReference type="EMBL" id="AP015040">
    <property type="protein sequence ID" value="BAT93025.1"/>
    <property type="molecule type" value="Genomic_DNA"/>
</dbReference>
<gene>
    <name evidence="1" type="primary">Vigan.07G191000</name>
    <name evidence="1" type="ORF">VIGAN_07191000</name>
</gene>
<evidence type="ECO:0000313" key="1">
    <source>
        <dbReference type="EMBL" id="BAT93025.1"/>
    </source>
</evidence>
<protein>
    <submittedName>
        <fullName evidence="1">Uncharacterized protein</fullName>
    </submittedName>
</protein>
<sequence length="84" mass="9710">MCDFSQKLCLQKRSKVSLFLTFSYLENFYSNLLLLVYAMVNFTVSTVRKPVPDEEIRKINVPFFCNSRGSISCIGVVKAFCQWP</sequence>
<reference evidence="1 2" key="1">
    <citation type="journal article" date="2015" name="Sci. Rep.">
        <title>The power of single molecule real-time sequencing technology in the de novo assembly of a eukaryotic genome.</title>
        <authorList>
            <person name="Sakai H."/>
            <person name="Naito K."/>
            <person name="Ogiso-Tanaka E."/>
            <person name="Takahashi Y."/>
            <person name="Iseki K."/>
            <person name="Muto C."/>
            <person name="Satou K."/>
            <person name="Teruya K."/>
            <person name="Shiroma A."/>
            <person name="Shimoji M."/>
            <person name="Hirano T."/>
            <person name="Itoh T."/>
            <person name="Kaga A."/>
            <person name="Tomooka N."/>
        </authorList>
    </citation>
    <scope>NUCLEOTIDE SEQUENCE [LARGE SCALE GENOMIC DNA]</scope>
    <source>
        <strain evidence="2">cv. Shumari</strain>
    </source>
</reference>
<name>A0A0S3SJQ6_PHAAN</name>
<dbReference type="Proteomes" id="UP000291084">
    <property type="component" value="Chromosome 7"/>
</dbReference>